<dbReference type="EMBL" id="DTIY01000052">
    <property type="protein sequence ID" value="HGY39633.1"/>
    <property type="molecule type" value="Genomic_DNA"/>
</dbReference>
<feature type="transmembrane region" description="Helical" evidence="1">
    <location>
        <begin position="307"/>
        <end position="325"/>
    </location>
</feature>
<keyword evidence="1" id="KW-0812">Transmembrane</keyword>
<feature type="transmembrane region" description="Helical" evidence="1">
    <location>
        <begin position="283"/>
        <end position="300"/>
    </location>
</feature>
<feature type="transmembrane region" description="Helical" evidence="1">
    <location>
        <begin position="215"/>
        <end position="232"/>
    </location>
</feature>
<feature type="transmembrane region" description="Helical" evidence="1">
    <location>
        <begin position="174"/>
        <end position="195"/>
    </location>
</feature>
<proteinExistence type="predicted"/>
<name>A0A7V4WLP7_9BACT</name>
<feature type="transmembrane region" description="Helical" evidence="1">
    <location>
        <begin position="146"/>
        <end position="162"/>
    </location>
</feature>
<sequence>MGRYLLFLFPALLLILALLSEEPQKLLSGLSAIWLHPGVLVTDYFEVGGIPATLLNVALVGFVGGVLLLLVPALRGDHIASWCTLMAFAFFGKNPLNILPILFGCFLFTRFARKDFREFLPASLFATSLAPVVGLLVWGWRLRFELAVVSGILSGFLTLAIAPRAASFHSGYNLYNIGFSGGIVGILLCALFEGFGLKVESAFLWKEHAPPCVPLVLILLFSCFVFAGFLMDPRVFRQWKIILASSGKDIVDFFSLSPSATLCNMGVTGILGVFYVLLVEGSFNGPVLGGIFTMVGFAAFGKHPRNVFPVIFGVYLGTLCAPFRACEPGPLLAALFSSALAPLAGAFGIFAGVLAGFLHLFVAMSIGALHGGINLYNNGFAAGFVAAIVLSVFSWRGFLLTKVREERLTD</sequence>
<feature type="transmembrane region" description="Helical" evidence="1">
    <location>
        <begin position="331"/>
        <end position="363"/>
    </location>
</feature>
<accession>A0A7V4WLP7</accession>
<keyword evidence="1" id="KW-0472">Membrane</keyword>
<dbReference type="Pfam" id="PF07613">
    <property type="entry name" value="DUF1576"/>
    <property type="match status" value="2"/>
</dbReference>
<dbReference type="AlphaFoldDB" id="A0A7V4WLP7"/>
<evidence type="ECO:0000313" key="2">
    <source>
        <dbReference type="EMBL" id="HGY39633.1"/>
    </source>
</evidence>
<organism evidence="2">
    <name type="scientific">Candidatus Caldatribacterium saccharofermentans</name>
    <dbReference type="NCBI Taxonomy" id="1454753"/>
    <lineage>
        <taxon>Bacteria</taxon>
        <taxon>Pseudomonadati</taxon>
        <taxon>Atribacterota</taxon>
        <taxon>Atribacteria</taxon>
        <taxon>Atribacterales</taxon>
        <taxon>Candidatus Caldatribacteriaceae</taxon>
        <taxon>Candidatus Caldatribacterium</taxon>
    </lineage>
</organism>
<evidence type="ECO:0000256" key="1">
    <source>
        <dbReference type="SAM" id="Phobius"/>
    </source>
</evidence>
<feature type="transmembrane region" description="Helical" evidence="1">
    <location>
        <begin position="119"/>
        <end position="140"/>
    </location>
</feature>
<feature type="transmembrane region" description="Helical" evidence="1">
    <location>
        <begin position="375"/>
        <end position="395"/>
    </location>
</feature>
<reference evidence="2" key="1">
    <citation type="journal article" date="2020" name="mSystems">
        <title>Genome- and Community-Level Interaction Insights into Carbon Utilization and Element Cycling Functions of Hydrothermarchaeota in Hydrothermal Sediment.</title>
        <authorList>
            <person name="Zhou Z."/>
            <person name="Liu Y."/>
            <person name="Xu W."/>
            <person name="Pan J."/>
            <person name="Luo Z.H."/>
            <person name="Li M."/>
        </authorList>
    </citation>
    <scope>NUCLEOTIDE SEQUENCE [LARGE SCALE GENOMIC DNA]</scope>
    <source>
        <strain evidence="2">SpSt-82</strain>
    </source>
</reference>
<comment type="caution">
    <text evidence="2">The sequence shown here is derived from an EMBL/GenBank/DDBJ whole genome shotgun (WGS) entry which is preliminary data.</text>
</comment>
<protein>
    <submittedName>
        <fullName evidence="2">DUF1576 domain-containing protein</fullName>
    </submittedName>
</protein>
<dbReference type="InterPro" id="IPR011470">
    <property type="entry name" value="DUF1576"/>
</dbReference>
<keyword evidence="1" id="KW-1133">Transmembrane helix</keyword>
<feature type="transmembrane region" description="Helical" evidence="1">
    <location>
        <begin position="253"/>
        <end position="277"/>
    </location>
</feature>
<feature type="transmembrane region" description="Helical" evidence="1">
    <location>
        <begin position="79"/>
        <end position="107"/>
    </location>
</feature>
<gene>
    <name evidence="2" type="ORF">ENW11_07515</name>
</gene>
<feature type="transmembrane region" description="Helical" evidence="1">
    <location>
        <begin position="54"/>
        <end position="73"/>
    </location>
</feature>